<reference evidence="1" key="1">
    <citation type="submission" date="2020-01" db="EMBL/GenBank/DDBJ databases">
        <authorList>
            <person name="Meier V. D."/>
            <person name="Meier V D."/>
        </authorList>
    </citation>
    <scope>NUCLEOTIDE SEQUENCE</scope>
    <source>
        <strain evidence="1">HLG_WM_MAG_09</strain>
    </source>
</reference>
<gene>
    <name evidence="1" type="ORF">HELGO_WM26601</name>
</gene>
<protein>
    <submittedName>
        <fullName evidence="1">Uncharacterized protein</fullName>
    </submittedName>
</protein>
<organism evidence="1">
    <name type="scientific">uncultured Thiotrichaceae bacterium</name>
    <dbReference type="NCBI Taxonomy" id="298394"/>
    <lineage>
        <taxon>Bacteria</taxon>
        <taxon>Pseudomonadati</taxon>
        <taxon>Pseudomonadota</taxon>
        <taxon>Gammaproteobacteria</taxon>
        <taxon>Thiotrichales</taxon>
        <taxon>Thiotrichaceae</taxon>
        <taxon>environmental samples</taxon>
    </lineage>
</organism>
<proteinExistence type="predicted"/>
<dbReference type="AlphaFoldDB" id="A0A6S6UP22"/>
<dbReference type="EMBL" id="CACVAT010000618">
    <property type="protein sequence ID" value="CAA6830693.1"/>
    <property type="molecule type" value="Genomic_DNA"/>
</dbReference>
<evidence type="ECO:0000313" key="1">
    <source>
        <dbReference type="EMBL" id="CAA6830693.1"/>
    </source>
</evidence>
<accession>A0A6S6UP22</accession>
<name>A0A6S6UP22_9GAMM</name>
<sequence>MVEKTRFGRTCEDFVAELIAAKTGYEVSNLNDVRYNHPVTDLLARDPKHFGEYEVSVKGKKSASWPAVRGISEKNQYIIFVDIYKIESPNFYILNNQDWQEVLSSILPNRDGGAEIINGALEWNWVESGKNKKFRGSQLYTSDIEKYLNNWAVLPRA</sequence>